<comment type="subcellular location">
    <subcellularLocation>
        <location evidence="1">Cytoplasm</location>
    </subcellularLocation>
</comment>
<dbReference type="PANTHER" id="PTHR21685:SF0">
    <property type="entry name" value="PHOSTENSIN"/>
    <property type="match status" value="1"/>
</dbReference>
<accession>A0ABP0F2L7</accession>
<evidence type="ECO:0000256" key="4">
    <source>
        <dbReference type="ARBA" id="ARBA00023203"/>
    </source>
</evidence>
<comment type="caution">
    <text evidence="8">The sequence shown here is derived from an EMBL/GenBank/DDBJ whole genome shotgun (WGS) entry which is preliminary data.</text>
</comment>
<feature type="region of interest" description="Disordered" evidence="5">
    <location>
        <begin position="225"/>
        <end position="254"/>
    </location>
</feature>
<dbReference type="Pfam" id="PF13914">
    <property type="entry name" value="Phostensin"/>
    <property type="match status" value="1"/>
</dbReference>
<dbReference type="Pfam" id="PF13916">
    <property type="entry name" value="Phostensin_N"/>
    <property type="match status" value="1"/>
</dbReference>
<keyword evidence="4" id="KW-0009">Actin-binding</keyword>
<evidence type="ECO:0000256" key="3">
    <source>
        <dbReference type="ARBA" id="ARBA00022553"/>
    </source>
</evidence>
<dbReference type="PANTHER" id="PTHR21685">
    <property type="entry name" value="TON-B BOX DOMAIN"/>
    <property type="match status" value="1"/>
</dbReference>
<evidence type="ECO:0000313" key="9">
    <source>
        <dbReference type="Proteomes" id="UP001642483"/>
    </source>
</evidence>
<feature type="compositionally biased region" description="Low complexity" evidence="5">
    <location>
        <begin position="834"/>
        <end position="845"/>
    </location>
</feature>
<feature type="compositionally biased region" description="Polar residues" evidence="5">
    <location>
        <begin position="689"/>
        <end position="698"/>
    </location>
</feature>
<dbReference type="Proteomes" id="UP001642483">
    <property type="component" value="Unassembled WGS sequence"/>
</dbReference>
<dbReference type="InterPro" id="IPR025907">
    <property type="entry name" value="Phostensin/Taperin_PP1-bd_dom"/>
</dbReference>
<dbReference type="InterPro" id="IPR025903">
    <property type="entry name" value="Phostensin/Taperin_N_dom"/>
</dbReference>
<evidence type="ECO:0000313" key="8">
    <source>
        <dbReference type="EMBL" id="CAK8673958.1"/>
    </source>
</evidence>
<evidence type="ECO:0000259" key="6">
    <source>
        <dbReference type="Pfam" id="PF13914"/>
    </source>
</evidence>
<proteinExistence type="predicted"/>
<feature type="region of interest" description="Disordered" evidence="5">
    <location>
        <begin position="336"/>
        <end position="363"/>
    </location>
</feature>
<evidence type="ECO:0000256" key="5">
    <source>
        <dbReference type="SAM" id="MobiDB-lite"/>
    </source>
</evidence>
<feature type="domain" description="Phostensin/Taperin N-terminal" evidence="7">
    <location>
        <begin position="9"/>
        <end position="72"/>
    </location>
</feature>
<reference evidence="8 9" key="1">
    <citation type="submission" date="2024-02" db="EMBL/GenBank/DDBJ databases">
        <authorList>
            <person name="Daric V."/>
            <person name="Darras S."/>
        </authorList>
    </citation>
    <scope>NUCLEOTIDE SEQUENCE [LARGE SCALE GENOMIC DNA]</scope>
</reference>
<feature type="compositionally biased region" description="Polar residues" evidence="5">
    <location>
        <begin position="606"/>
        <end position="622"/>
    </location>
</feature>
<evidence type="ECO:0000256" key="1">
    <source>
        <dbReference type="ARBA" id="ARBA00004496"/>
    </source>
</evidence>
<feature type="compositionally biased region" description="Low complexity" evidence="5">
    <location>
        <begin position="344"/>
        <end position="358"/>
    </location>
</feature>
<dbReference type="EMBL" id="CAWYQH010000002">
    <property type="protein sequence ID" value="CAK8673958.1"/>
    <property type="molecule type" value="Genomic_DNA"/>
</dbReference>
<sequence length="845" mass="92293">MDILSKKSVKIPEWKKDLLKKLHAKAEAVKQKLASEAKGEGEKAVVDEHILKVSENVFVRQEYKRKMSTGKAISDHGLHVIRTDDIVIIENDAADEVFTDTKKNSEVKDVELPSAGIVSRLKDKFRNDKKIETASKPTTFPAIYKRAKSANDMFSPVFMNGVQEDGSALTPSNPSLPRTFTYPSDTSVTLNKIERKESVDLTTPRGFRSRKDSIENFVTPYHKVTSPTGIRKVTPPVLSPRKLRGPVKSASIDTSSLHAPGRKEFNTFDTVITEKAILPKLHSFEPSQDFNKEVITLHSGNLENQVKVEQNNNPYIVKTSEVIKSATLISPELHSVKSPHIRGPRSPANSNNVPPASNKENIPQVPKRRQINYTKAHIPASTIKSLPHEKSPMVTHQKSQDIIQSKDECRIIDLGRTSMDPSLLKSKAAIAANEIMKESKTIMIVPKLKSKATPVTQTPALSKQKQKVTAKDVKVVKNISNIDDFATNIPLPPPKDTVISSVDHASNKSGTKSINKTSTVPASSIDDVIAKDKEEKKVKDSVPNSGIKTVVIQENMPLSEDLSTKVPSLPKTAVQSKTVDIGVNSAVAETDGKAKSRSLFVKSSKATVQTNRDSSSGDTIQSLFGPKFKKPGTVTTNSFGGKSFVIDPSKFKSSARSATTTPTSASKGTVQSVGNTMVITPKTRAGSAPSPSDDNAQSKGKRKLTVDQIKVIGGYVKLDHSNLAKPNKIPKNNHVRFQDGRLETVFQYPSERSLLNEVNELSLNQKMASLHNKPSSMKDAKTSYTPKYLLGKKGNLDIEDNDEDDLSTISAPAPIEEKISSTDAKPLADGDATSFSFSSSNDLLF</sequence>
<keyword evidence="2" id="KW-0963">Cytoplasm</keyword>
<organism evidence="8 9">
    <name type="scientific">Clavelina lepadiformis</name>
    <name type="common">Light-bulb sea squirt</name>
    <name type="synonym">Ascidia lepadiformis</name>
    <dbReference type="NCBI Taxonomy" id="159417"/>
    <lineage>
        <taxon>Eukaryota</taxon>
        <taxon>Metazoa</taxon>
        <taxon>Chordata</taxon>
        <taxon>Tunicata</taxon>
        <taxon>Ascidiacea</taxon>
        <taxon>Aplousobranchia</taxon>
        <taxon>Clavelinidae</taxon>
        <taxon>Clavelina</taxon>
    </lineage>
</organism>
<dbReference type="InterPro" id="IPR026671">
    <property type="entry name" value="PPP1R18/Tprn"/>
</dbReference>
<keyword evidence="3" id="KW-0597">Phosphoprotein</keyword>
<feature type="compositionally biased region" description="Acidic residues" evidence="5">
    <location>
        <begin position="797"/>
        <end position="806"/>
    </location>
</feature>
<protein>
    <submittedName>
        <fullName evidence="8">Uncharacterized protein</fullName>
    </submittedName>
</protein>
<keyword evidence="9" id="KW-1185">Reference proteome</keyword>
<gene>
    <name evidence="8" type="ORF">CVLEPA_LOCUS3687</name>
</gene>
<evidence type="ECO:0000256" key="2">
    <source>
        <dbReference type="ARBA" id="ARBA00022490"/>
    </source>
</evidence>
<feature type="region of interest" description="Disordered" evidence="5">
    <location>
        <begin position="606"/>
        <end position="627"/>
    </location>
</feature>
<name>A0ABP0F2L7_CLALP</name>
<feature type="region of interest" description="Disordered" evidence="5">
    <location>
        <begin position="651"/>
        <end position="704"/>
    </location>
</feature>
<feature type="compositionally biased region" description="Low complexity" evidence="5">
    <location>
        <begin position="654"/>
        <end position="669"/>
    </location>
</feature>
<feature type="region of interest" description="Disordered" evidence="5">
    <location>
        <begin position="795"/>
        <end position="845"/>
    </location>
</feature>
<feature type="domain" description="Phostensin/Taperin PP1-binding" evidence="6">
    <location>
        <begin position="629"/>
        <end position="755"/>
    </location>
</feature>
<evidence type="ECO:0000259" key="7">
    <source>
        <dbReference type="Pfam" id="PF13916"/>
    </source>
</evidence>